<dbReference type="RefSeq" id="WP_369251102.1">
    <property type="nucleotide sequence ID" value="NZ_CP163443.1"/>
</dbReference>
<protein>
    <submittedName>
        <fullName evidence="2">Uncharacterized protein</fullName>
    </submittedName>
</protein>
<feature type="region of interest" description="Disordered" evidence="1">
    <location>
        <begin position="1"/>
        <end position="20"/>
    </location>
</feature>
<reference evidence="2" key="1">
    <citation type="submission" date="2024-07" db="EMBL/GenBank/DDBJ databases">
        <authorList>
            <person name="Yu S.T."/>
        </authorList>
    </citation>
    <scope>NUCLEOTIDE SEQUENCE</scope>
    <source>
        <strain evidence="2">R41</strain>
    </source>
</reference>
<sequence length="51" mass="5399">MSSEEIRAHDEAVDDVEAASLGRSRMADGRRIELSVGELARLVGAEADGSL</sequence>
<accession>A0AB39RVG1</accession>
<feature type="compositionally biased region" description="Basic and acidic residues" evidence="1">
    <location>
        <begin position="1"/>
        <end position="11"/>
    </location>
</feature>
<dbReference type="EMBL" id="CP163443">
    <property type="protein sequence ID" value="XDQ58043.1"/>
    <property type="molecule type" value="Genomic_DNA"/>
</dbReference>
<dbReference type="AlphaFoldDB" id="A0AB39RVG1"/>
<proteinExistence type="predicted"/>
<evidence type="ECO:0000313" key="2">
    <source>
        <dbReference type="EMBL" id="XDQ58043.1"/>
    </source>
</evidence>
<gene>
    <name evidence="2" type="ORF">AB5J53_43560</name>
</gene>
<name>A0AB39RVG1_9ACTN</name>
<evidence type="ECO:0000256" key="1">
    <source>
        <dbReference type="SAM" id="MobiDB-lite"/>
    </source>
</evidence>
<organism evidence="2">
    <name type="scientific">Streptomyces sp. R41</name>
    <dbReference type="NCBI Taxonomy" id="3238632"/>
    <lineage>
        <taxon>Bacteria</taxon>
        <taxon>Bacillati</taxon>
        <taxon>Actinomycetota</taxon>
        <taxon>Actinomycetes</taxon>
        <taxon>Kitasatosporales</taxon>
        <taxon>Streptomycetaceae</taxon>
        <taxon>Streptomyces</taxon>
    </lineage>
</organism>